<protein>
    <submittedName>
        <fullName evidence="2">Uncharacterized protein</fullName>
    </submittedName>
</protein>
<feature type="transmembrane region" description="Helical" evidence="1">
    <location>
        <begin position="35"/>
        <end position="54"/>
    </location>
</feature>
<evidence type="ECO:0000313" key="2">
    <source>
        <dbReference type="EMBL" id="RSL30802.1"/>
    </source>
</evidence>
<keyword evidence="1" id="KW-1133">Transmembrane helix</keyword>
<keyword evidence="1" id="KW-0812">Transmembrane</keyword>
<accession>A0A428MXE6</accession>
<feature type="transmembrane region" description="Helical" evidence="1">
    <location>
        <begin position="112"/>
        <end position="130"/>
    </location>
</feature>
<sequence>MLWILFIGNIWLLVMLYIFLHDMKDTSSSLVSHTLNVITTPVPLFALCNGLLLTHMYVGVFIETSIASAALGMGGGLMLGSLYDRGGAVVGISNGFIAGIMAPILGEISGRSSLILFFSQFIFFMVLFYFRFRAQKQQGSDLI</sequence>
<evidence type="ECO:0000256" key="1">
    <source>
        <dbReference type="SAM" id="Phobius"/>
    </source>
</evidence>
<gene>
    <name evidence="2" type="ORF">D7Z54_23695</name>
</gene>
<feature type="transmembrane region" description="Helical" evidence="1">
    <location>
        <begin position="6"/>
        <end position="23"/>
    </location>
</feature>
<dbReference type="AlphaFoldDB" id="A0A428MXE6"/>
<keyword evidence="1" id="KW-0472">Membrane</keyword>
<dbReference type="Proteomes" id="UP000275076">
    <property type="component" value="Unassembled WGS sequence"/>
</dbReference>
<dbReference type="EMBL" id="RBVX01000031">
    <property type="protein sequence ID" value="RSL30802.1"/>
    <property type="molecule type" value="Genomic_DNA"/>
</dbReference>
<reference evidence="2 3" key="1">
    <citation type="submission" date="2018-10" db="EMBL/GenBank/DDBJ databases">
        <title>Draft genome sequence of Bacillus salarius IM0101, isolated from a hypersaline soil in Inner Mongolia, China.</title>
        <authorList>
            <person name="Yamprayoonswat W."/>
            <person name="Boonvisut S."/>
            <person name="Jumpathong W."/>
            <person name="Sittihan S."/>
            <person name="Ruangsuj P."/>
            <person name="Wanthongcharoen S."/>
            <person name="Thongpramul N."/>
            <person name="Pimmason S."/>
            <person name="Yu B."/>
            <person name="Yasawong M."/>
        </authorList>
    </citation>
    <scope>NUCLEOTIDE SEQUENCE [LARGE SCALE GENOMIC DNA]</scope>
    <source>
        <strain evidence="2 3">IM0101</strain>
    </source>
</reference>
<feature type="transmembrane region" description="Helical" evidence="1">
    <location>
        <begin position="60"/>
        <end position="79"/>
    </location>
</feature>
<feature type="transmembrane region" description="Helical" evidence="1">
    <location>
        <begin position="86"/>
        <end position="106"/>
    </location>
</feature>
<name>A0A428MXE6_9BACI</name>
<proteinExistence type="predicted"/>
<evidence type="ECO:0000313" key="3">
    <source>
        <dbReference type="Proteomes" id="UP000275076"/>
    </source>
</evidence>
<organism evidence="2 3">
    <name type="scientific">Salibacterium salarium</name>
    <dbReference type="NCBI Taxonomy" id="284579"/>
    <lineage>
        <taxon>Bacteria</taxon>
        <taxon>Bacillati</taxon>
        <taxon>Bacillota</taxon>
        <taxon>Bacilli</taxon>
        <taxon>Bacillales</taxon>
        <taxon>Bacillaceae</taxon>
    </lineage>
</organism>
<dbReference type="OrthoDB" id="2629631at2"/>
<keyword evidence="3" id="KW-1185">Reference proteome</keyword>
<comment type="caution">
    <text evidence="2">The sequence shown here is derived from an EMBL/GenBank/DDBJ whole genome shotgun (WGS) entry which is preliminary data.</text>
</comment>
<dbReference type="RefSeq" id="WP_125559739.1">
    <property type="nucleotide sequence ID" value="NZ_RBVX01000031.1"/>
</dbReference>